<sequence length="125" mass="14590">MLNSFHFINDQLHSEFLSSTFDNDNGGFGKYPDTSPDTLHTYFGIAALSLRVYNEIAKEIFVQSIYPALNISQRAYKHLCSIHSEWNNFMKKNFSFCHVVYEHNTEHFCCVSCVLRDLTTFFRLC</sequence>
<dbReference type="GO" id="GO:0003824">
    <property type="term" value="F:catalytic activity"/>
    <property type="evidence" value="ECO:0007669"/>
    <property type="project" value="InterPro"/>
</dbReference>
<evidence type="ECO:0000256" key="1">
    <source>
        <dbReference type="ARBA" id="ARBA00022737"/>
    </source>
</evidence>
<name>A0A1Y3BFF5_EURMA</name>
<keyword evidence="1" id="KW-0677">Repeat</keyword>
<proteinExistence type="predicted"/>
<dbReference type="InterPro" id="IPR001330">
    <property type="entry name" value="Prenyltrans"/>
</dbReference>
<keyword evidence="4" id="KW-1185">Reference proteome</keyword>
<dbReference type="Pfam" id="PF00432">
    <property type="entry name" value="Prenyltrans"/>
    <property type="match status" value="1"/>
</dbReference>
<dbReference type="AlphaFoldDB" id="A0A1Y3BFF5"/>
<dbReference type="InterPro" id="IPR008930">
    <property type="entry name" value="Terpenoid_cyclase/PrenylTrfase"/>
</dbReference>
<evidence type="ECO:0000313" key="3">
    <source>
        <dbReference type="EMBL" id="OTF78608.1"/>
    </source>
</evidence>
<reference evidence="3 4" key="1">
    <citation type="submission" date="2017-03" db="EMBL/GenBank/DDBJ databases">
        <title>Genome Survey of Euroglyphus maynei.</title>
        <authorList>
            <person name="Arlian L.G."/>
            <person name="Morgan M.S."/>
            <person name="Rider S.D."/>
        </authorList>
    </citation>
    <scope>NUCLEOTIDE SEQUENCE [LARGE SCALE GENOMIC DNA]</scope>
    <source>
        <strain evidence="3">Arlian Lab</strain>
        <tissue evidence="3">Whole body</tissue>
    </source>
</reference>
<evidence type="ECO:0000259" key="2">
    <source>
        <dbReference type="Pfam" id="PF00432"/>
    </source>
</evidence>
<organism evidence="3 4">
    <name type="scientific">Euroglyphus maynei</name>
    <name type="common">Mayne's house dust mite</name>
    <dbReference type="NCBI Taxonomy" id="6958"/>
    <lineage>
        <taxon>Eukaryota</taxon>
        <taxon>Metazoa</taxon>
        <taxon>Ecdysozoa</taxon>
        <taxon>Arthropoda</taxon>
        <taxon>Chelicerata</taxon>
        <taxon>Arachnida</taxon>
        <taxon>Acari</taxon>
        <taxon>Acariformes</taxon>
        <taxon>Sarcoptiformes</taxon>
        <taxon>Astigmata</taxon>
        <taxon>Psoroptidia</taxon>
        <taxon>Analgoidea</taxon>
        <taxon>Pyroglyphidae</taxon>
        <taxon>Pyroglyphinae</taxon>
        <taxon>Euroglyphus</taxon>
    </lineage>
</organism>
<dbReference type="Proteomes" id="UP000194236">
    <property type="component" value="Unassembled WGS sequence"/>
</dbReference>
<dbReference type="OrthoDB" id="24893at2759"/>
<dbReference type="SUPFAM" id="SSF48239">
    <property type="entry name" value="Terpenoid cyclases/Protein prenyltransferases"/>
    <property type="match status" value="1"/>
</dbReference>
<dbReference type="Gene3D" id="1.50.10.20">
    <property type="match status" value="1"/>
</dbReference>
<gene>
    <name evidence="3" type="ORF">BLA29_004831</name>
</gene>
<dbReference type="EMBL" id="MUJZ01027160">
    <property type="protein sequence ID" value="OTF78608.1"/>
    <property type="molecule type" value="Genomic_DNA"/>
</dbReference>
<comment type="caution">
    <text evidence="3">The sequence shown here is derived from an EMBL/GenBank/DDBJ whole genome shotgun (WGS) entry which is preliminary data.</text>
</comment>
<feature type="domain" description="Prenyltransferase alpha-alpha toroid" evidence="2">
    <location>
        <begin position="1"/>
        <end position="70"/>
    </location>
</feature>
<evidence type="ECO:0000313" key="4">
    <source>
        <dbReference type="Proteomes" id="UP000194236"/>
    </source>
</evidence>
<protein>
    <recommendedName>
        <fullName evidence="2">Prenyltransferase alpha-alpha toroid domain-containing protein</fullName>
    </recommendedName>
</protein>
<accession>A0A1Y3BFF5</accession>